<protein>
    <submittedName>
        <fullName evidence="1">Uncharacterized protein</fullName>
    </submittedName>
</protein>
<reference evidence="1 2" key="1">
    <citation type="submission" date="2024-01" db="EMBL/GenBank/DDBJ databases">
        <title>The genomes of 5 underutilized Papilionoideae crops provide insights into root nodulation and disease resistanc.</title>
        <authorList>
            <person name="Yuan L."/>
        </authorList>
    </citation>
    <scope>NUCLEOTIDE SEQUENCE [LARGE SCALE GENOMIC DNA]</scope>
    <source>
        <strain evidence="1">ZHUSHIDOU_FW_LH</strain>
        <tissue evidence="1">Leaf</tissue>
    </source>
</reference>
<proteinExistence type="predicted"/>
<evidence type="ECO:0000313" key="2">
    <source>
        <dbReference type="Proteomes" id="UP001372338"/>
    </source>
</evidence>
<accession>A0AAN9F4M8</accession>
<dbReference type="EMBL" id="JAYWIO010000004">
    <property type="protein sequence ID" value="KAK7269867.1"/>
    <property type="molecule type" value="Genomic_DNA"/>
</dbReference>
<name>A0AAN9F4M8_CROPI</name>
<keyword evidence="2" id="KW-1185">Reference proteome</keyword>
<gene>
    <name evidence="1" type="ORF">RIF29_22647</name>
</gene>
<sequence>MPFSYALINEWAVPLGKTQMPGYTPWVVMHKPEAYTYEDEELKTAEAKGKFMLDEINMKLCVLRFKMVEEFLSDRGWVTLACEKIPKSLSDEPDKLGALQPSFTDLG</sequence>
<comment type="caution">
    <text evidence="1">The sequence shown here is derived from an EMBL/GenBank/DDBJ whole genome shotgun (WGS) entry which is preliminary data.</text>
</comment>
<organism evidence="1 2">
    <name type="scientific">Crotalaria pallida</name>
    <name type="common">Smooth rattlebox</name>
    <name type="synonym">Crotalaria striata</name>
    <dbReference type="NCBI Taxonomy" id="3830"/>
    <lineage>
        <taxon>Eukaryota</taxon>
        <taxon>Viridiplantae</taxon>
        <taxon>Streptophyta</taxon>
        <taxon>Embryophyta</taxon>
        <taxon>Tracheophyta</taxon>
        <taxon>Spermatophyta</taxon>
        <taxon>Magnoliopsida</taxon>
        <taxon>eudicotyledons</taxon>
        <taxon>Gunneridae</taxon>
        <taxon>Pentapetalae</taxon>
        <taxon>rosids</taxon>
        <taxon>fabids</taxon>
        <taxon>Fabales</taxon>
        <taxon>Fabaceae</taxon>
        <taxon>Papilionoideae</taxon>
        <taxon>50 kb inversion clade</taxon>
        <taxon>genistoids sensu lato</taxon>
        <taxon>core genistoids</taxon>
        <taxon>Crotalarieae</taxon>
        <taxon>Crotalaria</taxon>
    </lineage>
</organism>
<dbReference type="Proteomes" id="UP001372338">
    <property type="component" value="Unassembled WGS sequence"/>
</dbReference>
<dbReference type="AlphaFoldDB" id="A0AAN9F4M8"/>
<evidence type="ECO:0000313" key="1">
    <source>
        <dbReference type="EMBL" id="KAK7269867.1"/>
    </source>
</evidence>